<dbReference type="SUPFAM" id="SSF82549">
    <property type="entry name" value="DAK1/DegV-like"/>
    <property type="match status" value="1"/>
</dbReference>
<sequence>MSNIAIVTDSTAYLEKETLEEYGITVIPLSVVFGQETIQETELTPEQFYEKMREHQELPSTSQPSPGEFIELYEELEKTHESVISFHLSSGISGTHQTALSASRSVENTYVYPFDSEISCAAQGFYAVEAAKLARKGKSVDEIFEQLTGIRETLSAYFIVDDLNHLYRGGRMSGAQKFLGSALQIKPILYFKDKVIVPFEKVRTHKRALRRVVELLEQDALDGSSIRATVIHANIPDQAEEIRDTLAEKFKNVDIDIGVFGPVIGTHLGEKALGITWYKQ</sequence>
<dbReference type="InterPro" id="IPR050270">
    <property type="entry name" value="DegV_domain_contain"/>
</dbReference>
<keyword evidence="1" id="KW-0446">Lipid-binding</keyword>
<keyword evidence="3" id="KW-1185">Reference proteome</keyword>
<comment type="caution">
    <text evidence="2">The sequence shown here is derived from an EMBL/GenBank/DDBJ whole genome shotgun (WGS) entry which is preliminary data.</text>
</comment>
<dbReference type="RefSeq" id="WP_184404427.1">
    <property type="nucleotide sequence ID" value="NZ_JACHHJ010000003.1"/>
</dbReference>
<dbReference type="Gene3D" id="3.30.1180.10">
    <property type="match status" value="1"/>
</dbReference>
<dbReference type="PANTHER" id="PTHR33434:SF2">
    <property type="entry name" value="FATTY ACID-BINDING PROTEIN TM_1468"/>
    <property type="match status" value="1"/>
</dbReference>
<name>A0A841PNG1_9BACL</name>
<evidence type="ECO:0000313" key="3">
    <source>
        <dbReference type="Proteomes" id="UP000568839"/>
    </source>
</evidence>
<accession>A0A841PNG1</accession>
<dbReference type="EMBL" id="JACHHJ010000003">
    <property type="protein sequence ID" value="MBB6450377.1"/>
    <property type="molecule type" value="Genomic_DNA"/>
</dbReference>
<dbReference type="AlphaFoldDB" id="A0A841PNG1"/>
<evidence type="ECO:0000256" key="1">
    <source>
        <dbReference type="ARBA" id="ARBA00023121"/>
    </source>
</evidence>
<gene>
    <name evidence="2" type="ORF">HNR44_002360</name>
</gene>
<dbReference type="Gene3D" id="3.40.50.10170">
    <property type="match status" value="1"/>
</dbReference>
<dbReference type="NCBIfam" id="TIGR00762">
    <property type="entry name" value="DegV"/>
    <property type="match status" value="1"/>
</dbReference>
<proteinExistence type="predicted"/>
<dbReference type="Proteomes" id="UP000568839">
    <property type="component" value="Unassembled WGS sequence"/>
</dbReference>
<dbReference type="PANTHER" id="PTHR33434">
    <property type="entry name" value="DEGV DOMAIN-CONTAINING PROTEIN DR_1986-RELATED"/>
    <property type="match status" value="1"/>
</dbReference>
<organism evidence="2 3">
    <name type="scientific">Geomicrobium halophilum</name>
    <dbReference type="NCBI Taxonomy" id="549000"/>
    <lineage>
        <taxon>Bacteria</taxon>
        <taxon>Bacillati</taxon>
        <taxon>Bacillota</taxon>
        <taxon>Bacilli</taxon>
        <taxon>Bacillales</taxon>
        <taxon>Geomicrobium</taxon>
    </lineage>
</organism>
<dbReference type="InterPro" id="IPR003797">
    <property type="entry name" value="DegV"/>
</dbReference>
<protein>
    <submittedName>
        <fullName evidence="2">DegV family protein with EDD domain</fullName>
    </submittedName>
</protein>
<evidence type="ECO:0000313" key="2">
    <source>
        <dbReference type="EMBL" id="MBB6450377.1"/>
    </source>
</evidence>
<dbReference type="GO" id="GO:0008289">
    <property type="term" value="F:lipid binding"/>
    <property type="evidence" value="ECO:0007669"/>
    <property type="project" value="UniProtKB-KW"/>
</dbReference>
<dbReference type="Pfam" id="PF02645">
    <property type="entry name" value="DegV"/>
    <property type="match status" value="1"/>
</dbReference>
<dbReference type="InterPro" id="IPR043168">
    <property type="entry name" value="DegV_C"/>
</dbReference>
<dbReference type="PROSITE" id="PS51482">
    <property type="entry name" value="DEGV"/>
    <property type="match status" value="1"/>
</dbReference>
<reference evidence="2 3" key="1">
    <citation type="submission" date="2020-08" db="EMBL/GenBank/DDBJ databases">
        <title>Genomic Encyclopedia of Type Strains, Phase IV (KMG-IV): sequencing the most valuable type-strain genomes for metagenomic binning, comparative biology and taxonomic classification.</title>
        <authorList>
            <person name="Goeker M."/>
        </authorList>
    </citation>
    <scope>NUCLEOTIDE SEQUENCE [LARGE SCALE GENOMIC DNA]</scope>
    <source>
        <strain evidence="2 3">DSM 21769</strain>
    </source>
</reference>